<name>A0A6J4UCG4_9BACT</name>
<protein>
    <submittedName>
        <fullName evidence="2">Uncharacterized protein</fullName>
    </submittedName>
</protein>
<accession>A0A6J4UCG4</accession>
<feature type="non-terminal residue" evidence="2">
    <location>
        <position position="1"/>
    </location>
</feature>
<evidence type="ECO:0000313" key="2">
    <source>
        <dbReference type="EMBL" id="CAA9546638.1"/>
    </source>
</evidence>
<sequence length="30" mass="3317">EEDPVEGPPERVRPPVGDPLEGGLRRHVQV</sequence>
<feature type="region of interest" description="Disordered" evidence="1">
    <location>
        <begin position="1"/>
        <end position="30"/>
    </location>
</feature>
<gene>
    <name evidence="2" type="ORF">AVDCRST_MAG73-2479</name>
</gene>
<reference evidence="2" key="1">
    <citation type="submission" date="2020-02" db="EMBL/GenBank/DDBJ databases">
        <authorList>
            <person name="Meier V. D."/>
        </authorList>
    </citation>
    <scope>NUCLEOTIDE SEQUENCE</scope>
    <source>
        <strain evidence="2">AVDCRST_MAG73</strain>
    </source>
</reference>
<dbReference type="EMBL" id="CADCWE010000164">
    <property type="protein sequence ID" value="CAA9546638.1"/>
    <property type="molecule type" value="Genomic_DNA"/>
</dbReference>
<dbReference type="AlphaFoldDB" id="A0A6J4UCG4"/>
<organism evidence="2">
    <name type="scientific">uncultured Thermomicrobiales bacterium</name>
    <dbReference type="NCBI Taxonomy" id="1645740"/>
    <lineage>
        <taxon>Bacteria</taxon>
        <taxon>Pseudomonadati</taxon>
        <taxon>Thermomicrobiota</taxon>
        <taxon>Thermomicrobia</taxon>
        <taxon>Thermomicrobiales</taxon>
        <taxon>environmental samples</taxon>
    </lineage>
</organism>
<feature type="non-terminal residue" evidence="2">
    <location>
        <position position="30"/>
    </location>
</feature>
<proteinExistence type="predicted"/>
<evidence type="ECO:0000256" key="1">
    <source>
        <dbReference type="SAM" id="MobiDB-lite"/>
    </source>
</evidence>